<feature type="region of interest" description="Disordered" evidence="1">
    <location>
        <begin position="1"/>
        <end position="55"/>
    </location>
</feature>
<gene>
    <name evidence="5" type="ORF">AWC01_02580</name>
    <name evidence="4" type="ORF">MDOR_22250</name>
</gene>
<evidence type="ECO:0000313" key="5">
    <source>
        <dbReference type="EMBL" id="ORV44948.1"/>
    </source>
</evidence>
<proteinExistence type="predicted"/>
<dbReference type="Pfam" id="PF13828">
    <property type="entry name" value="DUF4190"/>
    <property type="match status" value="1"/>
</dbReference>
<dbReference type="InterPro" id="IPR025241">
    <property type="entry name" value="DUF4190"/>
</dbReference>
<evidence type="ECO:0000256" key="2">
    <source>
        <dbReference type="SAM" id="Phobius"/>
    </source>
</evidence>
<keyword evidence="6" id="KW-1185">Reference proteome</keyword>
<evidence type="ECO:0000256" key="1">
    <source>
        <dbReference type="SAM" id="MobiDB-lite"/>
    </source>
</evidence>
<dbReference type="KEGG" id="mdr:MDOR_22250"/>
<dbReference type="AlphaFoldDB" id="A0A1X1TKE0"/>
<name>A0A1X1TKE0_9MYCO</name>
<dbReference type="Proteomes" id="UP000467201">
    <property type="component" value="Chromosome"/>
</dbReference>
<organism evidence="5 6">
    <name type="scientific">Mycolicibacterium doricum</name>
    <dbReference type="NCBI Taxonomy" id="126673"/>
    <lineage>
        <taxon>Bacteria</taxon>
        <taxon>Bacillati</taxon>
        <taxon>Actinomycetota</taxon>
        <taxon>Actinomycetes</taxon>
        <taxon>Mycobacteriales</taxon>
        <taxon>Mycobacteriaceae</taxon>
        <taxon>Mycolicibacterium</taxon>
    </lineage>
</organism>
<evidence type="ECO:0000313" key="7">
    <source>
        <dbReference type="Proteomes" id="UP000467201"/>
    </source>
</evidence>
<feature type="compositionally biased region" description="Low complexity" evidence="1">
    <location>
        <begin position="23"/>
        <end position="38"/>
    </location>
</feature>
<protein>
    <recommendedName>
        <fullName evidence="3">DUF4190 domain-containing protein</fullName>
    </recommendedName>
</protein>
<accession>A0A1X1TKE0</accession>
<evidence type="ECO:0000313" key="6">
    <source>
        <dbReference type="Proteomes" id="UP000193564"/>
    </source>
</evidence>
<dbReference type="EMBL" id="AP022605">
    <property type="protein sequence ID" value="BBZ08056.1"/>
    <property type="molecule type" value="Genomic_DNA"/>
</dbReference>
<feature type="domain" description="DUF4190" evidence="3">
    <location>
        <begin position="84"/>
        <end position="147"/>
    </location>
</feature>
<keyword evidence="2" id="KW-1133">Transmembrane helix</keyword>
<feature type="transmembrane region" description="Helical" evidence="2">
    <location>
        <begin position="128"/>
        <end position="156"/>
    </location>
</feature>
<dbReference type="OrthoDB" id="4557756at2"/>
<reference evidence="5 6" key="1">
    <citation type="submission" date="2016-01" db="EMBL/GenBank/DDBJ databases">
        <title>The new phylogeny of the genus Mycobacterium.</title>
        <authorList>
            <person name="Tarcisio F."/>
            <person name="Conor M."/>
            <person name="Antonella G."/>
            <person name="Elisabetta G."/>
            <person name="Giulia F.S."/>
            <person name="Sara T."/>
            <person name="Anna F."/>
            <person name="Clotilde B."/>
            <person name="Roberto B."/>
            <person name="Veronica D.S."/>
            <person name="Fabio R."/>
            <person name="Monica P."/>
            <person name="Olivier J."/>
            <person name="Enrico T."/>
            <person name="Nicola S."/>
        </authorList>
    </citation>
    <scope>NUCLEOTIDE SEQUENCE [LARGE SCALE GENOMIC DNA]</scope>
    <source>
        <strain evidence="5 6">DSM 44339</strain>
    </source>
</reference>
<reference evidence="4 7" key="2">
    <citation type="journal article" date="2019" name="Emerg. Microbes Infect.">
        <title>Comprehensive subspecies identification of 175 nontuberculous mycobacteria species based on 7547 genomic profiles.</title>
        <authorList>
            <person name="Matsumoto Y."/>
            <person name="Kinjo T."/>
            <person name="Motooka D."/>
            <person name="Nabeya D."/>
            <person name="Jung N."/>
            <person name="Uechi K."/>
            <person name="Horii T."/>
            <person name="Iida T."/>
            <person name="Fujita J."/>
            <person name="Nakamura S."/>
        </authorList>
    </citation>
    <scope>NUCLEOTIDE SEQUENCE [LARGE SCALE GENOMIC DNA]</scope>
    <source>
        <strain evidence="4 7">JCM 12405</strain>
    </source>
</reference>
<keyword evidence="2" id="KW-0812">Transmembrane</keyword>
<dbReference type="RefSeq" id="WP_085187841.1">
    <property type="nucleotide sequence ID" value="NZ_AP022605.1"/>
</dbReference>
<evidence type="ECO:0000313" key="4">
    <source>
        <dbReference type="EMBL" id="BBZ08056.1"/>
    </source>
</evidence>
<feature type="compositionally biased region" description="Pro residues" evidence="1">
    <location>
        <begin position="12"/>
        <end position="22"/>
    </location>
</feature>
<sequence length="201" mass="21049">MTEPDKPEQSPSAPPPPPPPDPAQQHPYPQQQPYGQQQPPYPPQQPYQPYQYGAYPGSYPPPPQGPYGGYPGGYPMQTAPKNGLGIASLIVAIIGLLSVFGGILLGVVAVILGVLGRGRAKRGEATNGGVAVAGIVLGVLGIIVSIAAIVLTVQFANEVGAGDLFDCLQEAGNDVEAQQQCQEQFQQNIEEQFSVTVTPPP</sequence>
<keyword evidence="2" id="KW-0472">Membrane</keyword>
<evidence type="ECO:0000259" key="3">
    <source>
        <dbReference type="Pfam" id="PF13828"/>
    </source>
</evidence>
<dbReference type="Proteomes" id="UP000193564">
    <property type="component" value="Unassembled WGS sequence"/>
</dbReference>
<reference evidence="4" key="3">
    <citation type="submission" date="2020-02" db="EMBL/GenBank/DDBJ databases">
        <authorList>
            <person name="Matsumoto Y."/>
            <person name="Motooka D."/>
            <person name="Nakamura S."/>
        </authorList>
    </citation>
    <scope>NUCLEOTIDE SEQUENCE</scope>
    <source>
        <strain evidence="4">JCM 12405</strain>
    </source>
</reference>
<dbReference type="EMBL" id="LQOS01000010">
    <property type="protein sequence ID" value="ORV44948.1"/>
    <property type="molecule type" value="Genomic_DNA"/>
</dbReference>
<feature type="transmembrane region" description="Helical" evidence="2">
    <location>
        <begin position="86"/>
        <end position="116"/>
    </location>
</feature>